<evidence type="ECO:0000256" key="1">
    <source>
        <dbReference type="ARBA" id="ARBA00023015"/>
    </source>
</evidence>
<accession>A0A133V5G2</accession>
<reference evidence="5 6" key="1">
    <citation type="journal article" date="2016" name="Sci. Rep.">
        <title>Metabolic traits of an uncultured archaeal lineage -MSBL1- from brine pools of the Red Sea.</title>
        <authorList>
            <person name="Mwirichia R."/>
            <person name="Alam I."/>
            <person name="Rashid M."/>
            <person name="Vinu M."/>
            <person name="Ba-Alawi W."/>
            <person name="Anthony Kamau A."/>
            <person name="Kamanda Ngugi D."/>
            <person name="Goker M."/>
            <person name="Klenk H.P."/>
            <person name="Bajic V."/>
            <person name="Stingl U."/>
        </authorList>
    </citation>
    <scope>NUCLEOTIDE SEQUENCE [LARGE SCALE GENOMIC DNA]</scope>
    <source>
        <strain evidence="5">SCGC-AAA259O05</strain>
    </source>
</reference>
<dbReference type="AlphaFoldDB" id="A0A133V5G2"/>
<evidence type="ECO:0000256" key="3">
    <source>
        <dbReference type="ARBA" id="ARBA00023163"/>
    </source>
</evidence>
<dbReference type="Proteomes" id="UP000070344">
    <property type="component" value="Unassembled WGS sequence"/>
</dbReference>
<proteinExistence type="predicted"/>
<dbReference type="PANTHER" id="PTHR33154">
    <property type="entry name" value="TRANSCRIPTIONAL REGULATOR, ARSR FAMILY"/>
    <property type="match status" value="1"/>
</dbReference>
<dbReference type="NCBIfam" id="NF033788">
    <property type="entry name" value="HTH_metalloreg"/>
    <property type="match status" value="1"/>
</dbReference>
<dbReference type="EMBL" id="LHXV01000004">
    <property type="protein sequence ID" value="KXB01688.1"/>
    <property type="molecule type" value="Genomic_DNA"/>
</dbReference>
<dbReference type="PROSITE" id="PS50987">
    <property type="entry name" value="HTH_ARSR_2"/>
    <property type="match status" value="1"/>
</dbReference>
<dbReference type="PRINTS" id="PR00778">
    <property type="entry name" value="HTHARSR"/>
</dbReference>
<evidence type="ECO:0000313" key="6">
    <source>
        <dbReference type="Proteomes" id="UP000070344"/>
    </source>
</evidence>
<keyword evidence="6" id="KW-1185">Reference proteome</keyword>
<keyword evidence="3" id="KW-0804">Transcription</keyword>
<dbReference type="Gene3D" id="1.10.10.10">
    <property type="entry name" value="Winged helix-like DNA-binding domain superfamily/Winged helix DNA-binding domain"/>
    <property type="match status" value="1"/>
</dbReference>
<evidence type="ECO:0000313" key="5">
    <source>
        <dbReference type="EMBL" id="KXB01688.1"/>
    </source>
</evidence>
<dbReference type="GO" id="GO:0003700">
    <property type="term" value="F:DNA-binding transcription factor activity"/>
    <property type="evidence" value="ECO:0007669"/>
    <property type="project" value="InterPro"/>
</dbReference>
<dbReference type="CDD" id="cd00090">
    <property type="entry name" value="HTH_ARSR"/>
    <property type="match status" value="1"/>
</dbReference>
<keyword evidence="1" id="KW-0805">Transcription regulation</keyword>
<protein>
    <recommendedName>
        <fullName evidence="4">HTH arsR-type domain-containing protein</fullName>
    </recommendedName>
</protein>
<organism evidence="5 6">
    <name type="scientific">candidate division MSBL1 archaeon SCGC-AAA259O05</name>
    <dbReference type="NCBI Taxonomy" id="1698271"/>
    <lineage>
        <taxon>Archaea</taxon>
        <taxon>Methanobacteriati</taxon>
        <taxon>Methanobacteriota</taxon>
        <taxon>candidate division MSBL1</taxon>
    </lineage>
</organism>
<evidence type="ECO:0000256" key="2">
    <source>
        <dbReference type="ARBA" id="ARBA00023125"/>
    </source>
</evidence>
<comment type="caution">
    <text evidence="5">The sequence shown here is derived from an EMBL/GenBank/DDBJ whole genome shotgun (WGS) entry which is preliminary data.</text>
</comment>
<dbReference type="SMART" id="SM00418">
    <property type="entry name" value="HTH_ARSR"/>
    <property type="match status" value="1"/>
</dbReference>
<dbReference type="SUPFAM" id="SSF46785">
    <property type="entry name" value="Winged helix' DNA-binding domain"/>
    <property type="match status" value="1"/>
</dbReference>
<keyword evidence="2" id="KW-0238">DNA-binding</keyword>
<gene>
    <name evidence="5" type="ORF">AKJ41_00590</name>
</gene>
<feature type="domain" description="HTH arsR-type" evidence="4">
    <location>
        <begin position="6"/>
        <end position="103"/>
    </location>
</feature>
<sequence length="109" mass="12552">MPEKEKEDRMYELLADLCKMLSNPKRLEIIENLSGEEKSVSELVSEVGIRQANLSQHLAELRKRGLVETRKEGAKVYYRIANPKIVQACDLVREVLLERLSEKENLIKG</sequence>
<dbReference type="InterPro" id="IPR011991">
    <property type="entry name" value="ArsR-like_HTH"/>
</dbReference>
<dbReference type="PANTHER" id="PTHR33154:SF18">
    <property type="entry name" value="ARSENICAL RESISTANCE OPERON REPRESSOR"/>
    <property type="match status" value="1"/>
</dbReference>
<dbReference type="GO" id="GO:0003677">
    <property type="term" value="F:DNA binding"/>
    <property type="evidence" value="ECO:0007669"/>
    <property type="project" value="UniProtKB-KW"/>
</dbReference>
<dbReference type="InterPro" id="IPR001845">
    <property type="entry name" value="HTH_ArsR_DNA-bd_dom"/>
</dbReference>
<dbReference type="InterPro" id="IPR051081">
    <property type="entry name" value="HTH_MetalResp_TranReg"/>
</dbReference>
<dbReference type="InterPro" id="IPR036388">
    <property type="entry name" value="WH-like_DNA-bd_sf"/>
</dbReference>
<name>A0A133V5G2_9EURY</name>
<dbReference type="InterPro" id="IPR036390">
    <property type="entry name" value="WH_DNA-bd_sf"/>
</dbReference>
<evidence type="ECO:0000259" key="4">
    <source>
        <dbReference type="PROSITE" id="PS50987"/>
    </source>
</evidence>
<dbReference type="Pfam" id="PF01022">
    <property type="entry name" value="HTH_5"/>
    <property type="match status" value="1"/>
</dbReference>